<name>K2P352_9FLAO</name>
<evidence type="ECO:0000256" key="1">
    <source>
        <dbReference type="SAM" id="SignalP"/>
    </source>
</evidence>
<proteinExistence type="predicted"/>
<dbReference type="EMBL" id="AMSG01000007">
    <property type="protein sequence ID" value="EKF55473.1"/>
    <property type="molecule type" value="Genomic_DNA"/>
</dbReference>
<accession>K2P352</accession>
<dbReference type="GO" id="GO:0016788">
    <property type="term" value="F:hydrolase activity, acting on ester bonds"/>
    <property type="evidence" value="ECO:0007669"/>
    <property type="project" value="UniProtKB-ARBA"/>
</dbReference>
<dbReference type="RefSeq" id="WP_008991298.1">
    <property type="nucleotide sequence ID" value="NZ_AMSG01000007.1"/>
</dbReference>
<feature type="chain" id="PRO_5003866038" evidence="1">
    <location>
        <begin position="28"/>
        <end position="543"/>
    </location>
</feature>
<dbReference type="eggNOG" id="COG2755">
    <property type="taxonomic scope" value="Bacteria"/>
</dbReference>
<dbReference type="PATRIC" id="fig|555500.3.peg.1489"/>
<dbReference type="Gene3D" id="3.40.50.1110">
    <property type="entry name" value="SGNH hydrolase"/>
    <property type="match status" value="2"/>
</dbReference>
<dbReference type="AlphaFoldDB" id="K2P352"/>
<gene>
    <name evidence="2" type="ORF">I215_07182</name>
</gene>
<sequence length="543" mass="57495">MKINTIRYIPYVSLLVMISLVSYSCSSDDDTASTQEPEIVYSAGEADFSTYVSLGNSLTSGYTDGALFVAGQQNSLPNILASQFSEVGGGEFTQPLMADNLGGVVMAGTTIQEPRLYFDGAGPVRLPVSPTTDVSTTLTGTYNNMGVPGALSYHLLAPGYGNIAGLQTGQANPYFVRFASNPSTSILADALAQQPTFFSLWIGNNDVLGYATSGGTGIDQAGNMDPTTYASNDITDPMVFANVYTTLVEQLSSNNTKGVVANIPDITAVPFFTTVPYNPLNPENPDFGAQIPMLNSIFGALNQIYVAMQMPERTIVFSEQEPNAVVIKDEYLTDISLQIEGALNANPGFPTFLAQFGLPAQAAPMVAKLLGSMYGQSRQATEQDLFVLPSSSTIGTLNVDAMQGLMGMGLSEQLAGQFSVEGITLPMEDKWVLVPQEQTAVKNATQAFNATIASVAESKGLAFVDANAILKAVAETGVAFDSFTLKGDLVFGGAFSLDGIHPTARGYAYVANAFLDAIEKAYNASLPRVQAADYNTLYPAQLP</sequence>
<feature type="signal peptide" evidence="1">
    <location>
        <begin position="1"/>
        <end position="27"/>
    </location>
</feature>
<keyword evidence="3" id="KW-1185">Reference proteome</keyword>
<dbReference type="SUPFAM" id="SSF52266">
    <property type="entry name" value="SGNH hydrolase"/>
    <property type="match status" value="1"/>
</dbReference>
<dbReference type="PROSITE" id="PS51257">
    <property type="entry name" value="PROKAR_LIPOPROTEIN"/>
    <property type="match status" value="1"/>
</dbReference>
<reference evidence="2 3" key="1">
    <citation type="journal article" date="2012" name="J. Bacteriol.">
        <title>Genome Sequence of Galbibacter marinum Type Strain ck-I2-15.</title>
        <authorList>
            <person name="Lai Q."/>
            <person name="Li C."/>
            <person name="Shao Z."/>
        </authorList>
    </citation>
    <scope>NUCLEOTIDE SEQUENCE [LARGE SCALE GENOMIC DNA]</scope>
    <source>
        <strain evidence="3">ck-I2-15</strain>
    </source>
</reference>
<organism evidence="2 3">
    <name type="scientific">Galbibacter marinus</name>
    <dbReference type="NCBI Taxonomy" id="555500"/>
    <lineage>
        <taxon>Bacteria</taxon>
        <taxon>Pseudomonadati</taxon>
        <taxon>Bacteroidota</taxon>
        <taxon>Flavobacteriia</taxon>
        <taxon>Flavobacteriales</taxon>
        <taxon>Flavobacteriaceae</taxon>
        <taxon>Galbibacter</taxon>
    </lineage>
</organism>
<comment type="caution">
    <text evidence="2">The sequence shown here is derived from an EMBL/GenBank/DDBJ whole genome shotgun (WGS) entry which is preliminary data.</text>
</comment>
<evidence type="ECO:0000313" key="3">
    <source>
        <dbReference type="Proteomes" id="UP000007364"/>
    </source>
</evidence>
<dbReference type="Proteomes" id="UP000007364">
    <property type="component" value="Unassembled WGS sequence"/>
</dbReference>
<dbReference type="OrthoDB" id="9764164at2"/>
<protein>
    <submittedName>
        <fullName evidence="2">Lipolytic protein g-d-s-l family</fullName>
    </submittedName>
</protein>
<dbReference type="InterPro" id="IPR036514">
    <property type="entry name" value="SGNH_hydro_sf"/>
</dbReference>
<keyword evidence="1" id="KW-0732">Signal</keyword>
<evidence type="ECO:0000313" key="2">
    <source>
        <dbReference type="EMBL" id="EKF55473.1"/>
    </source>
</evidence>
<dbReference type="STRING" id="555500.I215_07182"/>